<sequence length="473" mass="52398">MLALQPYLSAGLLVLGYLLFCLWCYRRVLSQTRLFKPAADDNPVILVAYASEGGRAQQLAQHTARRLSGPAQGQVECLALNQLSLGRLQQLQQLIVVASTYGDGEAPDNGRLFLPRLAAATLPGLKFAVLALGDSDYPQFCAFGKQLQQQLMRCGAQPLFDLVCLDQQQPEQQPLQHWWQGLAQAGLYADTSDEVAATLSDAARPQLHARLSQRRLLNPDTDADGLYELQFQPEDKQPGAWPLWQAGDIAELTLPARPGQPAQTRQYTIASVPEEGVLRLLVRLQHQTDGTPGLGSGWLCQQLNIGEQAVFTRLDNPGFHAPDDNTPLILIGNGSGLAGLRAHLAQRPASSQNWLLFGERSPYQDAIWQDTLKDWLNDGRLQHLDLAFSRWHGEDGEALSTQLSGQLHSGYVQQALQAQQARLQHWLQQGACIYVCGSRVGMAQDLDEMLTTLLGEPMVEQLIQTQRYRRDVY</sequence>
<gene>
    <name evidence="8" type="ORF">ACFOMG_06450</name>
</gene>
<dbReference type="Pfam" id="PF00258">
    <property type="entry name" value="Flavodoxin_1"/>
    <property type="match status" value="1"/>
</dbReference>
<evidence type="ECO:0000256" key="2">
    <source>
        <dbReference type="ARBA" id="ARBA00022643"/>
    </source>
</evidence>
<keyword evidence="5" id="KW-1133">Transmembrane helix</keyword>
<dbReference type="Gene3D" id="3.40.50.80">
    <property type="entry name" value="Nucleotide-binding domain of ferredoxin-NADP reductase (FNR) module"/>
    <property type="match status" value="1"/>
</dbReference>
<dbReference type="InterPro" id="IPR008254">
    <property type="entry name" value="Flavodoxin/NO_synth"/>
</dbReference>
<dbReference type="SUPFAM" id="SSF63380">
    <property type="entry name" value="Riboflavin synthase domain-like"/>
    <property type="match status" value="1"/>
</dbReference>
<evidence type="ECO:0000256" key="1">
    <source>
        <dbReference type="ARBA" id="ARBA00022630"/>
    </source>
</evidence>
<name>A0ABV7VQP3_9GAMM</name>
<dbReference type="InterPro" id="IPR017927">
    <property type="entry name" value="FAD-bd_FR_type"/>
</dbReference>
<dbReference type="InterPro" id="IPR017938">
    <property type="entry name" value="Riboflavin_synthase-like_b-brl"/>
</dbReference>
<dbReference type="Gene3D" id="3.40.50.360">
    <property type="match status" value="1"/>
</dbReference>
<feature type="domain" description="Flavodoxin-like" evidence="6">
    <location>
        <begin position="45"/>
        <end position="183"/>
    </location>
</feature>
<reference evidence="9" key="1">
    <citation type="journal article" date="2019" name="Int. J. Syst. Evol. Microbiol.">
        <title>The Global Catalogue of Microorganisms (GCM) 10K type strain sequencing project: providing services to taxonomists for standard genome sequencing and annotation.</title>
        <authorList>
            <consortium name="The Broad Institute Genomics Platform"/>
            <consortium name="The Broad Institute Genome Sequencing Center for Infectious Disease"/>
            <person name="Wu L."/>
            <person name="Ma J."/>
        </authorList>
    </citation>
    <scope>NUCLEOTIDE SEQUENCE [LARGE SCALE GENOMIC DNA]</scope>
    <source>
        <strain evidence="9">KCTC 42424</strain>
    </source>
</reference>
<dbReference type="Gene3D" id="2.40.30.10">
    <property type="entry name" value="Translation factors"/>
    <property type="match status" value="1"/>
</dbReference>
<accession>A0ABV7VQP3</accession>
<dbReference type="PANTHER" id="PTHR19384:SF17">
    <property type="entry name" value="NADPH--CYTOCHROME P450 REDUCTASE"/>
    <property type="match status" value="1"/>
</dbReference>
<keyword evidence="2" id="KW-0288">FMN</keyword>
<dbReference type="EC" id="1.6.2.4" evidence="4"/>
<organism evidence="8 9">
    <name type="scientific">Bacterioplanoides pacificum</name>
    <dbReference type="NCBI Taxonomy" id="1171596"/>
    <lineage>
        <taxon>Bacteria</taxon>
        <taxon>Pseudomonadati</taxon>
        <taxon>Pseudomonadota</taxon>
        <taxon>Gammaproteobacteria</taxon>
        <taxon>Oceanospirillales</taxon>
        <taxon>Oceanospirillaceae</taxon>
        <taxon>Bacterioplanoides</taxon>
    </lineage>
</organism>
<keyword evidence="3" id="KW-0813">Transport</keyword>
<evidence type="ECO:0000256" key="5">
    <source>
        <dbReference type="SAM" id="Phobius"/>
    </source>
</evidence>
<keyword evidence="3" id="KW-0249">Electron transport</keyword>
<dbReference type="PANTHER" id="PTHR19384">
    <property type="entry name" value="NITRIC OXIDE SYNTHASE-RELATED"/>
    <property type="match status" value="1"/>
</dbReference>
<keyword evidence="5" id="KW-0812">Transmembrane</keyword>
<dbReference type="EMBL" id="JBHRYB010000005">
    <property type="protein sequence ID" value="MFC3679749.1"/>
    <property type="molecule type" value="Genomic_DNA"/>
</dbReference>
<evidence type="ECO:0000256" key="4">
    <source>
        <dbReference type="ARBA" id="ARBA00023797"/>
    </source>
</evidence>
<protein>
    <recommendedName>
        <fullName evidence="4">NADPH--hemoprotein reductase</fullName>
        <ecNumber evidence="4">1.6.2.4</ecNumber>
    </recommendedName>
</protein>
<evidence type="ECO:0000259" key="6">
    <source>
        <dbReference type="PROSITE" id="PS50902"/>
    </source>
</evidence>
<feature type="transmembrane region" description="Helical" evidence="5">
    <location>
        <begin position="6"/>
        <end position="25"/>
    </location>
</feature>
<keyword evidence="9" id="KW-1185">Reference proteome</keyword>
<evidence type="ECO:0000256" key="3">
    <source>
        <dbReference type="ARBA" id="ARBA00022982"/>
    </source>
</evidence>
<dbReference type="PROSITE" id="PS50902">
    <property type="entry name" value="FLAVODOXIN_LIKE"/>
    <property type="match status" value="1"/>
</dbReference>
<dbReference type="InterPro" id="IPR001094">
    <property type="entry name" value="Flavdoxin-like"/>
</dbReference>
<evidence type="ECO:0000313" key="8">
    <source>
        <dbReference type="EMBL" id="MFC3679749.1"/>
    </source>
</evidence>
<feature type="domain" description="FAD-binding FR-type" evidence="7">
    <location>
        <begin position="204"/>
        <end position="322"/>
    </location>
</feature>
<dbReference type="SUPFAM" id="SSF52343">
    <property type="entry name" value="Ferredoxin reductase-like, C-terminal NADP-linked domain"/>
    <property type="match status" value="1"/>
</dbReference>
<dbReference type="Proteomes" id="UP001595722">
    <property type="component" value="Unassembled WGS sequence"/>
</dbReference>
<dbReference type="InterPro" id="IPR029039">
    <property type="entry name" value="Flavoprotein-like_sf"/>
</dbReference>
<proteinExistence type="predicted"/>
<evidence type="ECO:0000313" key="9">
    <source>
        <dbReference type="Proteomes" id="UP001595722"/>
    </source>
</evidence>
<evidence type="ECO:0000259" key="7">
    <source>
        <dbReference type="PROSITE" id="PS51384"/>
    </source>
</evidence>
<keyword evidence="5" id="KW-0472">Membrane</keyword>
<dbReference type="RefSeq" id="WP_376865519.1">
    <property type="nucleotide sequence ID" value="NZ_JBHRYB010000005.1"/>
</dbReference>
<comment type="caution">
    <text evidence="8">The sequence shown here is derived from an EMBL/GenBank/DDBJ whole genome shotgun (WGS) entry which is preliminary data.</text>
</comment>
<dbReference type="InterPro" id="IPR039261">
    <property type="entry name" value="FNR_nucleotide-bd"/>
</dbReference>
<dbReference type="PROSITE" id="PS51384">
    <property type="entry name" value="FAD_FR"/>
    <property type="match status" value="1"/>
</dbReference>
<dbReference type="SUPFAM" id="SSF52218">
    <property type="entry name" value="Flavoproteins"/>
    <property type="match status" value="1"/>
</dbReference>
<keyword evidence="1" id="KW-0285">Flavoprotein</keyword>
<dbReference type="PRINTS" id="PR00369">
    <property type="entry name" value="FLAVODOXIN"/>
</dbReference>